<evidence type="ECO:0000259" key="9">
    <source>
        <dbReference type="PROSITE" id="PS50850"/>
    </source>
</evidence>
<keyword evidence="6 8" id="KW-0472">Membrane</keyword>
<keyword evidence="4 8" id="KW-0812">Transmembrane</keyword>
<dbReference type="InterPro" id="IPR020846">
    <property type="entry name" value="MFS_dom"/>
</dbReference>
<feature type="compositionally biased region" description="Gly residues" evidence="7">
    <location>
        <begin position="582"/>
        <end position="592"/>
    </location>
</feature>
<feature type="transmembrane region" description="Helical" evidence="8">
    <location>
        <begin position="300"/>
        <end position="322"/>
    </location>
</feature>
<reference evidence="10 11" key="1">
    <citation type="journal article" date="2009" name="Nature">
        <title>Evolution of pathogenicity and sexual reproduction in eight Candida genomes.</title>
        <authorList>
            <person name="Butler G."/>
            <person name="Rasmussen M.D."/>
            <person name="Lin M.F."/>
            <person name="Santos M.A."/>
            <person name="Sakthikumar S."/>
            <person name="Munro C.A."/>
            <person name="Rheinbay E."/>
            <person name="Grabherr M."/>
            <person name="Forche A."/>
            <person name="Reedy J.L."/>
            <person name="Agrafioti I."/>
            <person name="Arnaud M.B."/>
            <person name="Bates S."/>
            <person name="Brown A.J."/>
            <person name="Brunke S."/>
            <person name="Costanzo M.C."/>
            <person name="Fitzpatrick D.A."/>
            <person name="de Groot P.W."/>
            <person name="Harris D."/>
            <person name="Hoyer L.L."/>
            <person name="Hube B."/>
            <person name="Klis F.M."/>
            <person name="Kodira C."/>
            <person name="Lennard N."/>
            <person name="Logue M.E."/>
            <person name="Martin R."/>
            <person name="Neiman A.M."/>
            <person name="Nikolaou E."/>
            <person name="Quail M.A."/>
            <person name="Quinn J."/>
            <person name="Santos M.C."/>
            <person name="Schmitzberger F.F."/>
            <person name="Sherlock G."/>
            <person name="Shah P."/>
            <person name="Silverstein K.A."/>
            <person name="Skrzypek M.S."/>
            <person name="Soll D."/>
            <person name="Staggs R."/>
            <person name="Stansfield I."/>
            <person name="Stumpf M.P."/>
            <person name="Sudbery P.E."/>
            <person name="Srikantha T."/>
            <person name="Zeng Q."/>
            <person name="Berman J."/>
            <person name="Berriman M."/>
            <person name="Heitman J."/>
            <person name="Gow N.A."/>
            <person name="Lorenz M.C."/>
            <person name="Birren B.W."/>
            <person name="Kellis M."/>
            <person name="Cuomo C.A."/>
        </authorList>
    </citation>
    <scope>NUCLEOTIDE SEQUENCE [LARGE SCALE GENOMIC DNA]</scope>
    <source>
        <strain evidence="11">ATCC 11503 / BCRC 21390 / CBS 2605 / JCM 1781 / NBRC 1676 / NRRL YB-4239</strain>
    </source>
</reference>
<dbReference type="FunFam" id="1.20.1250.20:FF:000134">
    <property type="entry name" value="MFS sugar transporter protein"/>
    <property type="match status" value="1"/>
</dbReference>
<feature type="transmembrane region" description="Helical" evidence="8">
    <location>
        <begin position="431"/>
        <end position="453"/>
    </location>
</feature>
<evidence type="ECO:0000256" key="4">
    <source>
        <dbReference type="ARBA" id="ARBA00022692"/>
    </source>
</evidence>
<dbReference type="GO" id="GO:0005351">
    <property type="term" value="F:carbohydrate:proton symporter activity"/>
    <property type="evidence" value="ECO:0007669"/>
    <property type="project" value="TreeGrafter"/>
</dbReference>
<keyword evidence="11" id="KW-1185">Reference proteome</keyword>
<feature type="transmembrane region" description="Helical" evidence="8">
    <location>
        <begin position="215"/>
        <end position="233"/>
    </location>
</feature>
<dbReference type="PROSITE" id="PS00217">
    <property type="entry name" value="SUGAR_TRANSPORT_2"/>
    <property type="match status" value="1"/>
</dbReference>
<organism evidence="10 11">
    <name type="scientific">Lodderomyces elongisporus (strain ATCC 11503 / CBS 2605 / JCM 1781 / NBRC 1676 / NRRL YB-4239)</name>
    <name type="common">Yeast</name>
    <name type="synonym">Saccharomyces elongisporus</name>
    <dbReference type="NCBI Taxonomy" id="379508"/>
    <lineage>
        <taxon>Eukaryota</taxon>
        <taxon>Fungi</taxon>
        <taxon>Dikarya</taxon>
        <taxon>Ascomycota</taxon>
        <taxon>Saccharomycotina</taxon>
        <taxon>Pichiomycetes</taxon>
        <taxon>Debaryomycetaceae</taxon>
        <taxon>Candida/Lodderomyces clade</taxon>
        <taxon>Lodderomyces</taxon>
    </lineage>
</organism>
<feature type="transmembrane region" description="Helical" evidence="8">
    <location>
        <begin position="48"/>
        <end position="66"/>
    </location>
</feature>
<dbReference type="PANTHER" id="PTHR48022:SF73">
    <property type="entry name" value="METABOLITE TRANSPORT PROTEIN YDL199C-RELATED"/>
    <property type="match status" value="1"/>
</dbReference>
<dbReference type="PANTHER" id="PTHR48022">
    <property type="entry name" value="PLASTIDIC GLUCOSE TRANSPORTER 4"/>
    <property type="match status" value="1"/>
</dbReference>
<proteinExistence type="inferred from homology"/>
<sequence length="675" mass="73676">MEPNMGQQKHLQQSPQLPGQQQQQLLQQQHLLPHEHVQIKESFLVGKALLNFTSIFVSLGVFLFGFEQGLMSSLITNNYFKYYFNDPSPSQIGIMIAILEIGALFSSFVAGRVGDLVGRKRTIRYGSFIFVIGAAIQAFAPNIFILSGGRFIGGVAIGFLTTIVPIYQSEISPPSDRGFYACAEFTGNIVGYAASIWVDYGFSFVDSDYSWKSPLLVQLGMGVLLWLGTFIIVETPRWLLNHDHDLEGMIVIADMYADGDVEDDHAKSEYRQIKEGVLIDRIEGGERSYEYLFKKYAKRLSVACFGLMFSQLNGINLISYYAPMIFESAGWVGRKAIFMTGINSIVYVASTIPPWYLVDSWGRKPLLMSGALLMGSTLYIAGWSLHLNNDQTAVIVVTCIIIANAAFGYSWGGIGWLLPAEILPLSVRSKGAAIATATNWLSNFIVGLASPILLDQIKWKTYLIPATSCVISFFAVWYLFPETKGLSLEEMGSVFDDKSSIFSYHASGSVGEGASSSSIRNYGAISERRLSGTPNNIDSPQLDNSVQTAASMQRNPATMRPELDNIITGASANLIPTLQSGPGSGPGSGSGSGSASNLGTGLSGNIKPIKSDAGSISSEGLPDANAIIQEIEPPSLGDILKFKAQEAKKPYFLTKWWLYKDESKPSEVDEHSRLV</sequence>
<dbReference type="InterPro" id="IPR003663">
    <property type="entry name" value="Sugar/inositol_transpt"/>
</dbReference>
<dbReference type="SUPFAM" id="SSF103473">
    <property type="entry name" value="MFS general substrate transporter"/>
    <property type="match status" value="1"/>
</dbReference>
<feature type="domain" description="Major facilitator superfamily (MFS) profile" evidence="9">
    <location>
        <begin position="53"/>
        <end position="484"/>
    </location>
</feature>
<accession>A5E190</accession>
<dbReference type="eggNOG" id="KOG0254">
    <property type="taxonomic scope" value="Eukaryota"/>
</dbReference>
<comment type="subcellular location">
    <subcellularLocation>
        <location evidence="1">Membrane</location>
        <topology evidence="1">Multi-pass membrane protein</topology>
    </subcellularLocation>
</comment>
<dbReference type="Gene3D" id="1.20.1250.20">
    <property type="entry name" value="MFS general substrate transporter like domains"/>
    <property type="match status" value="1"/>
</dbReference>
<dbReference type="KEGG" id="lel:PVL30_002874"/>
<comment type="similarity">
    <text evidence="2">Belongs to the major facilitator superfamily. Sugar transporter (TC 2.A.1.1) family.</text>
</comment>
<feature type="compositionally biased region" description="Low complexity" evidence="7">
    <location>
        <begin position="593"/>
        <end position="603"/>
    </location>
</feature>
<dbReference type="InterPro" id="IPR036259">
    <property type="entry name" value="MFS_trans_sf"/>
</dbReference>
<dbReference type="AlphaFoldDB" id="A5E190"/>
<dbReference type="STRING" id="379508.A5E190"/>
<evidence type="ECO:0000256" key="6">
    <source>
        <dbReference type="ARBA" id="ARBA00023136"/>
    </source>
</evidence>
<evidence type="ECO:0000313" key="11">
    <source>
        <dbReference type="Proteomes" id="UP000001996"/>
    </source>
</evidence>
<dbReference type="HOGENOM" id="CLU_001265_30_3_1"/>
<name>A5E190_LODEL</name>
<evidence type="ECO:0000256" key="8">
    <source>
        <dbReference type="SAM" id="Phobius"/>
    </source>
</evidence>
<dbReference type="Pfam" id="PF00083">
    <property type="entry name" value="Sugar_tr"/>
    <property type="match status" value="1"/>
</dbReference>
<dbReference type="EMBL" id="CH981527">
    <property type="protein sequence ID" value="EDK45198.1"/>
    <property type="molecule type" value="Genomic_DNA"/>
</dbReference>
<dbReference type="InterPro" id="IPR005828">
    <property type="entry name" value="MFS_sugar_transport-like"/>
</dbReference>
<protein>
    <recommendedName>
        <fullName evidence="9">Major facilitator superfamily (MFS) profile domain-containing protein</fullName>
    </recommendedName>
</protein>
<feature type="transmembrane region" description="Helical" evidence="8">
    <location>
        <begin position="365"/>
        <end position="386"/>
    </location>
</feature>
<dbReference type="Proteomes" id="UP000001996">
    <property type="component" value="Unassembled WGS sequence"/>
</dbReference>
<feature type="region of interest" description="Disordered" evidence="7">
    <location>
        <begin position="574"/>
        <end position="603"/>
    </location>
</feature>
<keyword evidence="5 8" id="KW-1133">Transmembrane helix</keyword>
<feature type="transmembrane region" description="Helical" evidence="8">
    <location>
        <begin position="151"/>
        <end position="167"/>
    </location>
</feature>
<feature type="transmembrane region" description="Helical" evidence="8">
    <location>
        <begin position="179"/>
        <end position="203"/>
    </location>
</feature>
<evidence type="ECO:0000313" key="10">
    <source>
        <dbReference type="EMBL" id="EDK45198.1"/>
    </source>
</evidence>
<evidence type="ECO:0000256" key="5">
    <source>
        <dbReference type="ARBA" id="ARBA00022989"/>
    </source>
</evidence>
<dbReference type="PRINTS" id="PR00171">
    <property type="entry name" value="SUGRTRNSPORT"/>
</dbReference>
<evidence type="ECO:0000256" key="1">
    <source>
        <dbReference type="ARBA" id="ARBA00004141"/>
    </source>
</evidence>
<dbReference type="PROSITE" id="PS50850">
    <property type="entry name" value="MFS"/>
    <property type="match status" value="1"/>
</dbReference>
<dbReference type="InterPro" id="IPR050360">
    <property type="entry name" value="MFS_Sugar_Transporters"/>
</dbReference>
<dbReference type="InterPro" id="IPR005829">
    <property type="entry name" value="Sugar_transporter_CS"/>
</dbReference>
<gene>
    <name evidence="10" type="ORF">LELG_03377</name>
</gene>
<keyword evidence="3" id="KW-0813">Transport</keyword>
<dbReference type="OMA" id="GVFVYYM"/>
<dbReference type="OrthoDB" id="648285at2759"/>
<dbReference type="NCBIfam" id="TIGR00879">
    <property type="entry name" value="SP"/>
    <property type="match status" value="1"/>
</dbReference>
<dbReference type="InParanoid" id="A5E190"/>
<dbReference type="FunCoup" id="A5E190">
    <property type="interactions" value="65"/>
</dbReference>
<dbReference type="GO" id="GO:0016020">
    <property type="term" value="C:membrane"/>
    <property type="evidence" value="ECO:0007669"/>
    <property type="project" value="UniProtKB-SubCell"/>
</dbReference>
<feature type="transmembrane region" description="Helical" evidence="8">
    <location>
        <begin position="392"/>
        <end position="419"/>
    </location>
</feature>
<feature type="transmembrane region" description="Helical" evidence="8">
    <location>
        <begin position="125"/>
        <end position="145"/>
    </location>
</feature>
<feature type="transmembrane region" description="Helical" evidence="8">
    <location>
        <begin position="92"/>
        <end position="113"/>
    </location>
</feature>
<dbReference type="GeneID" id="5232666"/>
<evidence type="ECO:0000256" key="3">
    <source>
        <dbReference type="ARBA" id="ARBA00022448"/>
    </source>
</evidence>
<feature type="transmembrane region" description="Helical" evidence="8">
    <location>
        <begin position="459"/>
        <end position="480"/>
    </location>
</feature>
<evidence type="ECO:0000256" key="2">
    <source>
        <dbReference type="ARBA" id="ARBA00010992"/>
    </source>
</evidence>
<evidence type="ECO:0000256" key="7">
    <source>
        <dbReference type="SAM" id="MobiDB-lite"/>
    </source>
</evidence>